<name>A0A495IIE5_9MICO</name>
<feature type="transmembrane region" description="Helical" evidence="7">
    <location>
        <begin position="553"/>
        <end position="576"/>
    </location>
</feature>
<feature type="domain" description="SDR-like Ig" evidence="8">
    <location>
        <begin position="69"/>
        <end position="160"/>
    </location>
</feature>
<feature type="region of interest" description="Disordered" evidence="6">
    <location>
        <begin position="1"/>
        <end position="22"/>
    </location>
</feature>
<evidence type="ECO:0000256" key="4">
    <source>
        <dbReference type="ARBA" id="ARBA00022729"/>
    </source>
</evidence>
<evidence type="ECO:0000256" key="5">
    <source>
        <dbReference type="ARBA" id="ARBA00023088"/>
    </source>
</evidence>
<evidence type="ECO:0000256" key="2">
    <source>
        <dbReference type="ARBA" id="ARBA00022512"/>
    </source>
</evidence>
<dbReference type="GO" id="GO:0007155">
    <property type="term" value="P:cell adhesion"/>
    <property type="evidence" value="ECO:0007669"/>
    <property type="project" value="InterPro"/>
</dbReference>
<organism evidence="9 10">
    <name type="scientific">Frondihabitans australicus</name>
    <dbReference type="NCBI Taxonomy" id="386892"/>
    <lineage>
        <taxon>Bacteria</taxon>
        <taxon>Bacillati</taxon>
        <taxon>Actinomycetota</taxon>
        <taxon>Actinomycetes</taxon>
        <taxon>Micrococcales</taxon>
        <taxon>Microbacteriaceae</taxon>
        <taxon>Frondihabitans</taxon>
    </lineage>
</organism>
<dbReference type="Pfam" id="PF17961">
    <property type="entry name" value="Big_8"/>
    <property type="match status" value="1"/>
</dbReference>
<sequence length="582" mass="57054">MSIALPSRARRTSSPEAPSHRRAPRVLAALAVAALAIAGATLGLSAPASAAMISGAITDVSITPTSPAEGGQVTTNIDWKVPDGTQEGDTFTLTLSSYLKNLPLGFALRDPATGAIVANATLSSTSPAVITFTMTAYASQHFETHGTAFVTSNFNAQAVPAGVPTTFTSTTGDGQTFSTVVTPTGGTPAGTASPTKYGSFARADQGRTDPTDFLIFHVTTPEGPFDSATIRDAVPAGQTWTYDCSTIQFQNGTLNAQGQFVSATAATPTAQSCTTTSLTASFGAQVAGHVYRVRIAASLAAATGDTTPAQTFRNTANVSWVTAGTPHAQSVQSATTQATGGGTGVGTNPVAAVAITKGDSLGNAADTEATAATLPADGEATLEYVVTNTGTDALTNVQVADQVLANGTVTGLTCDFTALGGPASGTSFSGHFPVGATFDCTASLSGVAAAAGDHHDIGTVTATGVTSASNVTASNDYWAVVTAQPAGGAPTGPGNGTTGPGAPGTPGGTGTGGNGGGTTGAGGAPAGGPVAPAATDVTPVNTASSLAYTGTDVVGPLGVAGSLLGLGLVLSVVAGVRRRRRA</sequence>
<comment type="subcellular location">
    <subcellularLocation>
        <location evidence="1">Secreted</location>
        <location evidence="1">Cell wall</location>
        <topology evidence="1">Peptidoglycan-anchor</topology>
    </subcellularLocation>
</comment>
<dbReference type="Proteomes" id="UP000280008">
    <property type="component" value="Unassembled WGS sequence"/>
</dbReference>
<dbReference type="AlphaFoldDB" id="A0A495IIE5"/>
<evidence type="ECO:0000259" key="8">
    <source>
        <dbReference type="Pfam" id="PF17961"/>
    </source>
</evidence>
<dbReference type="RefSeq" id="WP_121370319.1">
    <property type="nucleotide sequence ID" value="NZ_RBKS01000001.1"/>
</dbReference>
<reference evidence="9 10" key="1">
    <citation type="submission" date="2018-10" db="EMBL/GenBank/DDBJ databases">
        <title>Sequencing the genomes of 1000 actinobacteria strains.</title>
        <authorList>
            <person name="Klenk H.-P."/>
        </authorList>
    </citation>
    <scope>NUCLEOTIDE SEQUENCE [LARGE SCALE GENOMIC DNA]</scope>
    <source>
        <strain evidence="9 10">DSM 17894</strain>
    </source>
</reference>
<dbReference type="InterPro" id="IPR041171">
    <property type="entry name" value="SDR_Ig"/>
</dbReference>
<dbReference type="OrthoDB" id="5142801at2"/>
<proteinExistence type="predicted"/>
<feature type="region of interest" description="Disordered" evidence="6">
    <location>
        <begin position="484"/>
        <end position="533"/>
    </location>
</feature>
<gene>
    <name evidence="9" type="ORF">C8E83_2687</name>
</gene>
<accession>A0A495IIE5</accession>
<keyword evidence="7" id="KW-0472">Membrane</keyword>
<dbReference type="EMBL" id="RBKS01000001">
    <property type="protein sequence ID" value="RKR75539.1"/>
    <property type="molecule type" value="Genomic_DNA"/>
</dbReference>
<evidence type="ECO:0000256" key="1">
    <source>
        <dbReference type="ARBA" id="ARBA00004168"/>
    </source>
</evidence>
<evidence type="ECO:0000313" key="9">
    <source>
        <dbReference type="EMBL" id="RKR75539.1"/>
    </source>
</evidence>
<keyword evidence="5" id="KW-0572">Peptidoglycan-anchor</keyword>
<keyword evidence="3" id="KW-0964">Secreted</keyword>
<evidence type="ECO:0000313" key="10">
    <source>
        <dbReference type="Proteomes" id="UP000280008"/>
    </source>
</evidence>
<feature type="compositionally biased region" description="Gly residues" evidence="6">
    <location>
        <begin position="489"/>
        <end position="526"/>
    </location>
</feature>
<keyword evidence="7" id="KW-1133">Transmembrane helix</keyword>
<evidence type="ECO:0000256" key="6">
    <source>
        <dbReference type="SAM" id="MobiDB-lite"/>
    </source>
</evidence>
<keyword evidence="10" id="KW-1185">Reference proteome</keyword>
<evidence type="ECO:0000256" key="3">
    <source>
        <dbReference type="ARBA" id="ARBA00022525"/>
    </source>
</evidence>
<dbReference type="InterPro" id="IPR008966">
    <property type="entry name" value="Adhesion_dom_sf"/>
</dbReference>
<dbReference type="InterPro" id="IPR011252">
    <property type="entry name" value="Fibrogen-bd_dom1"/>
</dbReference>
<evidence type="ECO:0000256" key="7">
    <source>
        <dbReference type="SAM" id="Phobius"/>
    </source>
</evidence>
<keyword evidence="4" id="KW-0732">Signal</keyword>
<dbReference type="Gene3D" id="2.60.40.1280">
    <property type="match status" value="1"/>
</dbReference>
<dbReference type="SUPFAM" id="SSF49401">
    <property type="entry name" value="Bacterial adhesins"/>
    <property type="match status" value="1"/>
</dbReference>
<keyword evidence="2" id="KW-0134">Cell wall</keyword>
<keyword evidence="7" id="KW-0812">Transmembrane</keyword>
<comment type="caution">
    <text evidence="9">The sequence shown here is derived from an EMBL/GenBank/DDBJ whole genome shotgun (WGS) entry which is preliminary data.</text>
</comment>
<protein>
    <recommendedName>
        <fullName evidence="8">SDR-like Ig domain-containing protein</fullName>
    </recommendedName>
</protein>